<dbReference type="AlphaFoldDB" id="A0A6J1L3K1"/>
<evidence type="ECO:0000313" key="1">
    <source>
        <dbReference type="Proteomes" id="UP000504633"/>
    </source>
</evidence>
<organism evidence="1 2">
    <name type="scientific">Drosophila hydei</name>
    <name type="common">Fruit fly</name>
    <dbReference type="NCBI Taxonomy" id="7224"/>
    <lineage>
        <taxon>Eukaryota</taxon>
        <taxon>Metazoa</taxon>
        <taxon>Ecdysozoa</taxon>
        <taxon>Arthropoda</taxon>
        <taxon>Hexapoda</taxon>
        <taxon>Insecta</taxon>
        <taxon>Pterygota</taxon>
        <taxon>Neoptera</taxon>
        <taxon>Endopterygota</taxon>
        <taxon>Diptera</taxon>
        <taxon>Brachycera</taxon>
        <taxon>Muscomorpha</taxon>
        <taxon>Ephydroidea</taxon>
        <taxon>Drosophilidae</taxon>
        <taxon>Drosophila</taxon>
    </lineage>
</organism>
<keyword evidence="1" id="KW-1185">Reference proteome</keyword>
<dbReference type="RefSeq" id="XP_023160988.1">
    <property type="nucleotide sequence ID" value="XM_023305220.2"/>
</dbReference>
<evidence type="ECO:0000313" key="3">
    <source>
        <dbReference type="RefSeq" id="XP_030081875.1"/>
    </source>
</evidence>
<dbReference type="GeneID" id="111592809"/>
<dbReference type="Proteomes" id="UP000504633">
    <property type="component" value="Unplaced"/>
</dbReference>
<name>A0A6J1L3K1_DROHY</name>
<sequence length="106" mass="11797">MLTPCTLRRCCPVCRSRLNITKVIPLYGRNSEVQAANGEMAPRPLPQRLEPSPSNGSLYFGFLLGFQTSLGYGSFPIETLASALNLNDEQALFLFFGLFCLGWLMF</sequence>
<dbReference type="GO" id="GO:0016567">
    <property type="term" value="P:protein ubiquitination"/>
    <property type="evidence" value="ECO:0007669"/>
    <property type="project" value="UniProtKB-UniPathway"/>
</dbReference>
<protein>
    <submittedName>
        <fullName evidence="2 3">E3 ubiquitin-protein ligase RNF185-like</fullName>
    </submittedName>
</protein>
<dbReference type="RefSeq" id="XP_030081875.1">
    <property type="nucleotide sequence ID" value="XM_030226015.1"/>
</dbReference>
<dbReference type="UniPathway" id="UPA00143"/>
<dbReference type="KEGG" id="dhe:115483772"/>
<gene>
    <name evidence="2" type="primary">LOC111592809</name>
    <name evidence="3" type="synonym">LOC115483772</name>
</gene>
<reference evidence="2 3" key="1">
    <citation type="submission" date="2025-04" db="UniProtKB">
        <authorList>
            <consortium name="RefSeq"/>
        </authorList>
    </citation>
    <scope>IDENTIFICATION</scope>
    <source>
        <strain evidence="2 3">15085-1641.00</strain>
        <tissue evidence="2 3">Whole body</tissue>
    </source>
</reference>
<proteinExistence type="predicted"/>
<dbReference type="OrthoDB" id="7862089at2759"/>
<evidence type="ECO:0000313" key="2">
    <source>
        <dbReference type="RefSeq" id="XP_023160988.1"/>
    </source>
</evidence>
<dbReference type="KEGG" id="dhe:111592809"/>
<accession>A0A6J1L3K1</accession>